<name>A0A0L8V5M2_9BACT</name>
<dbReference type="Proteomes" id="UP000036958">
    <property type="component" value="Unassembled WGS sequence"/>
</dbReference>
<dbReference type="PATRIC" id="fig|1409788.3.peg.3519"/>
<evidence type="ECO:0000313" key="3">
    <source>
        <dbReference type="Proteomes" id="UP000036958"/>
    </source>
</evidence>
<protein>
    <recommendedName>
        <fullName evidence="1">PhnB-like domain-containing protein</fullName>
    </recommendedName>
</protein>
<dbReference type="Gene3D" id="3.30.720.110">
    <property type="match status" value="1"/>
</dbReference>
<keyword evidence="3" id="KW-1185">Reference proteome</keyword>
<dbReference type="PANTHER" id="PTHR33990">
    <property type="entry name" value="PROTEIN YJDN-RELATED"/>
    <property type="match status" value="1"/>
</dbReference>
<dbReference type="STRING" id="1409788.NC99_34340"/>
<dbReference type="InterPro" id="IPR029068">
    <property type="entry name" value="Glyas_Bleomycin-R_OHBP_Dase"/>
</dbReference>
<feature type="domain" description="PhnB-like" evidence="1">
    <location>
        <begin position="45"/>
        <end position="166"/>
    </location>
</feature>
<reference evidence="3" key="1">
    <citation type="submission" date="2015-07" db="EMBL/GenBank/DDBJ databases">
        <title>Genome sequencing of Sunxiuqinia dokdonensis strain SK.</title>
        <authorList>
            <person name="Ahn S."/>
            <person name="Kim B.-C."/>
        </authorList>
    </citation>
    <scope>NUCLEOTIDE SEQUENCE [LARGE SCALE GENOMIC DNA]</scope>
    <source>
        <strain evidence="3">SK</strain>
    </source>
</reference>
<dbReference type="AlphaFoldDB" id="A0A0L8V5M2"/>
<comment type="caution">
    <text evidence="2">The sequence shown here is derived from an EMBL/GenBank/DDBJ whole genome shotgun (WGS) entry which is preliminary data.</text>
</comment>
<accession>A0A0L8V5M2</accession>
<dbReference type="Gene3D" id="3.10.180.10">
    <property type="entry name" value="2,3-Dihydroxybiphenyl 1,2-Dioxygenase, domain 1"/>
    <property type="match status" value="1"/>
</dbReference>
<organism evidence="2 3">
    <name type="scientific">Sunxiuqinia dokdonensis</name>
    <dbReference type="NCBI Taxonomy" id="1409788"/>
    <lineage>
        <taxon>Bacteria</taxon>
        <taxon>Pseudomonadati</taxon>
        <taxon>Bacteroidota</taxon>
        <taxon>Bacteroidia</taxon>
        <taxon>Marinilabiliales</taxon>
        <taxon>Prolixibacteraceae</taxon>
        <taxon>Sunxiuqinia</taxon>
    </lineage>
</organism>
<evidence type="ECO:0000259" key="1">
    <source>
        <dbReference type="Pfam" id="PF06983"/>
    </source>
</evidence>
<dbReference type="Pfam" id="PF06983">
    <property type="entry name" value="3-dmu-9_3-mt"/>
    <property type="match status" value="2"/>
</dbReference>
<dbReference type="EMBL" id="LGIA01000179">
    <property type="protein sequence ID" value="KOH43739.1"/>
    <property type="molecule type" value="Genomic_DNA"/>
</dbReference>
<feature type="domain" description="PhnB-like" evidence="1">
    <location>
        <begin position="1"/>
        <end position="37"/>
    </location>
</feature>
<dbReference type="CDD" id="cd06588">
    <property type="entry name" value="PhnB_like"/>
    <property type="match status" value="1"/>
</dbReference>
<evidence type="ECO:0000313" key="2">
    <source>
        <dbReference type="EMBL" id="KOH43739.1"/>
    </source>
</evidence>
<dbReference type="InterPro" id="IPR028973">
    <property type="entry name" value="PhnB-like"/>
</dbReference>
<sequence>MWASLSAGGIALMPLDKYPFSEKYGWIQDQYGLSWQLNLCHGNAKIVPSLLFVGQQNGQAEEAIHFYTSVFDNSSVGELSRYKEGEGGTPGTLNYAAFNLNGQQFAAMDSSLAHDFGFTEAISLMIECQTQNEVDYFWDKLSAGGDLNAQQCGWLKDKYGVSWQVVPSMMAEMIGDPDVKKSGRVMEAMMQMKKLDIAELRRAYESS</sequence>
<dbReference type="SUPFAM" id="SSF54593">
    <property type="entry name" value="Glyoxalase/Bleomycin resistance protein/Dihydroxybiphenyl dioxygenase"/>
    <property type="match status" value="2"/>
</dbReference>
<proteinExistence type="predicted"/>
<gene>
    <name evidence="2" type="ORF">NC99_34340</name>
</gene>